<dbReference type="SUPFAM" id="SSF52540">
    <property type="entry name" value="P-loop containing nucleoside triphosphate hydrolases"/>
    <property type="match status" value="1"/>
</dbReference>
<dbReference type="EMBL" id="JAQNDL010000001">
    <property type="protein sequence ID" value="MDC0716495.1"/>
    <property type="molecule type" value="Genomic_DNA"/>
</dbReference>
<name>A0ABT5DTL4_9BACT</name>
<dbReference type="PANTHER" id="PTHR43335:SF2">
    <property type="entry name" value="ABC TRANSPORTER, ATP-BINDING PROTEIN"/>
    <property type="match status" value="1"/>
</dbReference>
<comment type="similarity">
    <text evidence="1">Belongs to the ABC transporter superfamily.</text>
</comment>
<gene>
    <name evidence="6" type="ORF">POL25_06310</name>
</gene>
<dbReference type="GO" id="GO:0005524">
    <property type="term" value="F:ATP binding"/>
    <property type="evidence" value="ECO:0007669"/>
    <property type="project" value="UniProtKB-KW"/>
</dbReference>
<proteinExistence type="inferred from homology"/>
<dbReference type="Gene3D" id="3.40.50.300">
    <property type="entry name" value="P-loop containing nucleotide triphosphate hydrolases"/>
    <property type="match status" value="1"/>
</dbReference>
<dbReference type="PANTHER" id="PTHR43335">
    <property type="entry name" value="ABC TRANSPORTER, ATP-BINDING PROTEIN"/>
    <property type="match status" value="1"/>
</dbReference>
<dbReference type="SMART" id="SM00382">
    <property type="entry name" value="AAA"/>
    <property type="match status" value="1"/>
</dbReference>
<dbReference type="PROSITE" id="PS00211">
    <property type="entry name" value="ABC_TRANSPORTER_1"/>
    <property type="match status" value="1"/>
</dbReference>
<keyword evidence="2" id="KW-0813">Transport</keyword>
<evidence type="ECO:0000259" key="5">
    <source>
        <dbReference type="PROSITE" id="PS50893"/>
    </source>
</evidence>
<sequence>MRLTIRDLSKTYPNGVRALRGVDLTIDAGMFGLLGPNGAGKSTLMRTIATLQEPDRGAIDLGGLDVLRNKPAVRERLGYLPQEFGLYPNLSAEHVLDHFAVLKGITDARERRAQLEFLFEQTNLGAARKLAVGGFSGGMKQRLGIAIALLGAPRLIIVDEPTAGLDPTERHRFLNLLSDIGHDVIVILGTHIVEDVAELCPKFAILAGGEIVYTGAPEAGVAELRGRLWRRVVAKAELPELAARLHVISTRLVTGRPVVHVHHFEAPGPGFEPVAPDLEDVYFYHITRATRLAARAA</sequence>
<keyword evidence="4 6" id="KW-0067">ATP-binding</keyword>
<dbReference type="Pfam" id="PF00005">
    <property type="entry name" value="ABC_tran"/>
    <property type="match status" value="1"/>
</dbReference>
<dbReference type="RefSeq" id="WP_272084986.1">
    <property type="nucleotide sequence ID" value="NZ_JAQNDL010000001.1"/>
</dbReference>
<feature type="domain" description="ABC transporter" evidence="5">
    <location>
        <begin position="3"/>
        <end position="233"/>
    </location>
</feature>
<dbReference type="CDD" id="cd03264">
    <property type="entry name" value="ABC_drug_resistance_like"/>
    <property type="match status" value="1"/>
</dbReference>
<dbReference type="InterPro" id="IPR027417">
    <property type="entry name" value="P-loop_NTPase"/>
</dbReference>
<dbReference type="InterPro" id="IPR017871">
    <property type="entry name" value="ABC_transporter-like_CS"/>
</dbReference>
<evidence type="ECO:0000256" key="2">
    <source>
        <dbReference type="ARBA" id="ARBA00022448"/>
    </source>
</evidence>
<keyword evidence="3" id="KW-0547">Nucleotide-binding</keyword>
<evidence type="ECO:0000256" key="4">
    <source>
        <dbReference type="ARBA" id="ARBA00022840"/>
    </source>
</evidence>
<dbReference type="InterPro" id="IPR003439">
    <property type="entry name" value="ABC_transporter-like_ATP-bd"/>
</dbReference>
<evidence type="ECO:0000256" key="3">
    <source>
        <dbReference type="ARBA" id="ARBA00022741"/>
    </source>
</evidence>
<comment type="caution">
    <text evidence="6">The sequence shown here is derived from an EMBL/GenBank/DDBJ whole genome shotgun (WGS) entry which is preliminary data.</text>
</comment>
<accession>A0ABT5DTL4</accession>
<dbReference type="PROSITE" id="PS50893">
    <property type="entry name" value="ABC_TRANSPORTER_2"/>
    <property type="match status" value="1"/>
</dbReference>
<dbReference type="Proteomes" id="UP001221686">
    <property type="component" value="Unassembled WGS sequence"/>
</dbReference>
<evidence type="ECO:0000313" key="6">
    <source>
        <dbReference type="EMBL" id="MDC0716495.1"/>
    </source>
</evidence>
<evidence type="ECO:0000256" key="1">
    <source>
        <dbReference type="ARBA" id="ARBA00005417"/>
    </source>
</evidence>
<evidence type="ECO:0000313" key="7">
    <source>
        <dbReference type="Proteomes" id="UP001221686"/>
    </source>
</evidence>
<reference evidence="6 7" key="1">
    <citation type="submission" date="2022-11" db="EMBL/GenBank/DDBJ databases">
        <title>Minimal conservation of predation-associated metabolite biosynthetic gene clusters underscores biosynthetic potential of Myxococcota including descriptions for ten novel species: Archangium lansinium sp. nov., Myxococcus landrumus sp. nov., Nannocystis bai.</title>
        <authorList>
            <person name="Ahearne A."/>
            <person name="Stevens C."/>
            <person name="Dowd S."/>
        </authorList>
    </citation>
    <scope>NUCLEOTIDE SEQUENCE [LARGE SCALE GENOMIC DNA]</scope>
    <source>
        <strain evidence="6 7">BB15-2</strain>
    </source>
</reference>
<dbReference type="InterPro" id="IPR003593">
    <property type="entry name" value="AAA+_ATPase"/>
</dbReference>
<protein>
    <submittedName>
        <fullName evidence="6">ABC transporter ATP-binding protein</fullName>
    </submittedName>
</protein>
<keyword evidence="7" id="KW-1185">Reference proteome</keyword>
<organism evidence="6 7">
    <name type="scientific">Nannocystis bainbridge</name>
    <dbReference type="NCBI Taxonomy" id="2995303"/>
    <lineage>
        <taxon>Bacteria</taxon>
        <taxon>Pseudomonadati</taxon>
        <taxon>Myxococcota</taxon>
        <taxon>Polyangia</taxon>
        <taxon>Nannocystales</taxon>
        <taxon>Nannocystaceae</taxon>
        <taxon>Nannocystis</taxon>
    </lineage>
</organism>